<reference evidence="10" key="2">
    <citation type="submission" date="2020-09" db="EMBL/GenBank/DDBJ databases">
        <authorList>
            <person name="Sun Q."/>
            <person name="Kim S."/>
        </authorList>
    </citation>
    <scope>NUCLEOTIDE SEQUENCE</scope>
    <source>
        <strain evidence="10">KCTC 32437</strain>
    </source>
</reference>
<dbReference type="PANTHER" id="PTHR46696">
    <property type="entry name" value="P450, PUTATIVE (EUROFUNG)-RELATED"/>
    <property type="match status" value="1"/>
</dbReference>
<protein>
    <submittedName>
        <fullName evidence="10">Cytochrome P450</fullName>
    </submittedName>
</protein>
<proteinExistence type="inferred from homology"/>
<reference evidence="10" key="1">
    <citation type="journal article" date="2014" name="Int. J. Syst. Evol. Microbiol.">
        <title>Complete genome sequence of Corynebacterium casei LMG S-19264T (=DSM 44701T), isolated from a smear-ripened cheese.</title>
        <authorList>
            <consortium name="US DOE Joint Genome Institute (JGI-PGF)"/>
            <person name="Walter F."/>
            <person name="Albersmeier A."/>
            <person name="Kalinowski J."/>
            <person name="Ruckert C."/>
        </authorList>
    </citation>
    <scope>NUCLEOTIDE SEQUENCE</scope>
    <source>
        <strain evidence="10">KCTC 32437</strain>
    </source>
</reference>
<evidence type="ECO:0000256" key="4">
    <source>
        <dbReference type="ARBA" id="ARBA00022723"/>
    </source>
</evidence>
<dbReference type="InterPro" id="IPR036396">
    <property type="entry name" value="Cyt_P450_sf"/>
</dbReference>
<keyword evidence="5 9" id="KW-0560">Oxidoreductase</keyword>
<evidence type="ECO:0000256" key="1">
    <source>
        <dbReference type="ARBA" id="ARBA00001971"/>
    </source>
</evidence>
<dbReference type="PROSITE" id="PS00086">
    <property type="entry name" value="CYTOCHROME_P450"/>
    <property type="match status" value="1"/>
</dbReference>
<gene>
    <name evidence="10" type="ORF">GCM10007989_00730</name>
</gene>
<keyword evidence="7 9" id="KW-0503">Monooxygenase</keyword>
<dbReference type="FunFam" id="1.10.630.10:FF:000018">
    <property type="entry name" value="Cytochrome P450 monooxygenase"/>
    <property type="match status" value="1"/>
</dbReference>
<dbReference type="InterPro" id="IPR002397">
    <property type="entry name" value="Cyt_P450_B"/>
</dbReference>
<dbReference type="GO" id="GO:0016705">
    <property type="term" value="F:oxidoreductase activity, acting on paired donors, with incorporation or reduction of molecular oxygen"/>
    <property type="evidence" value="ECO:0007669"/>
    <property type="project" value="InterPro"/>
</dbReference>
<comment type="caution">
    <text evidence="10">The sequence shown here is derived from an EMBL/GenBank/DDBJ whole genome shotgun (WGS) entry which is preliminary data.</text>
</comment>
<sequence length="418" mass="47191">MAAIVQVRPITDIPPDRCTSANPRNAQFYQNPYPFYAERHADRDGFFWTDYGHWCFAGFDQVNRLFRDKRFGREILHRASRQEIGLPEPKAHTRDFDKAELHSLLNLEPPDHTRLRTLVNRAFVSRQVERLRPRIAELAHELIDGFETHREVDLISAFAAPLPAIVIAELIGVPRDMAPQLLEWSNRMVRMYMFGVSEETERDANAAAIAFIGYLKSLMADRRRAPQEDLLSHMLANAGTEQTLSDDEIVSTAILLLNAGHEATVHTTGNGVKAILESGLSPARLFADQAQTAATVEECLRFDAPLHMFTRYALENMELDHGIVLQKGDVIGLLLGAANRDPKRFTAPDAFDPFRENNQNVSFGAGIHFCIGAPLARIELQEAMRVLFERLPALSLSEAPEYADVFHFHGLKRLMVAW</sequence>
<keyword evidence="6 9" id="KW-0408">Iron</keyword>
<evidence type="ECO:0000256" key="9">
    <source>
        <dbReference type="RuleBase" id="RU000461"/>
    </source>
</evidence>
<keyword evidence="4 9" id="KW-0479">Metal-binding</keyword>
<dbReference type="EMBL" id="BMZE01000001">
    <property type="protein sequence ID" value="GHA10432.1"/>
    <property type="molecule type" value="Genomic_DNA"/>
</dbReference>
<evidence type="ECO:0000313" key="11">
    <source>
        <dbReference type="Proteomes" id="UP000646579"/>
    </source>
</evidence>
<dbReference type="Proteomes" id="UP000646579">
    <property type="component" value="Unassembled WGS sequence"/>
</dbReference>
<dbReference type="AlphaFoldDB" id="A0A918RTB4"/>
<evidence type="ECO:0000256" key="7">
    <source>
        <dbReference type="ARBA" id="ARBA00023033"/>
    </source>
</evidence>
<evidence type="ECO:0000256" key="5">
    <source>
        <dbReference type="ARBA" id="ARBA00023002"/>
    </source>
</evidence>
<organism evidence="10 11">
    <name type="scientific">Devosia pacifica</name>
    <dbReference type="NCBI Taxonomy" id="1335967"/>
    <lineage>
        <taxon>Bacteria</taxon>
        <taxon>Pseudomonadati</taxon>
        <taxon>Pseudomonadota</taxon>
        <taxon>Alphaproteobacteria</taxon>
        <taxon>Hyphomicrobiales</taxon>
        <taxon>Devosiaceae</taxon>
        <taxon>Devosia</taxon>
    </lineage>
</organism>
<evidence type="ECO:0000256" key="8">
    <source>
        <dbReference type="ARBA" id="ARBA00043906"/>
    </source>
</evidence>
<dbReference type="PANTHER" id="PTHR46696:SF1">
    <property type="entry name" value="CYTOCHROME P450 YJIB-RELATED"/>
    <property type="match status" value="1"/>
</dbReference>
<keyword evidence="11" id="KW-1185">Reference proteome</keyword>
<dbReference type="CDD" id="cd20625">
    <property type="entry name" value="CYP164-like"/>
    <property type="match status" value="1"/>
</dbReference>
<dbReference type="InterPro" id="IPR001128">
    <property type="entry name" value="Cyt_P450"/>
</dbReference>
<comment type="function">
    <text evidence="8">Cytochromes P450 are a group of heme-thiolate monooxygenases. They oxidize a variety of structurally unrelated compounds, including steroids, fatty acids, and xenobiotics.</text>
</comment>
<comment type="similarity">
    <text evidence="2 9">Belongs to the cytochrome P450 family.</text>
</comment>
<comment type="cofactor">
    <cofactor evidence="1">
        <name>heme</name>
        <dbReference type="ChEBI" id="CHEBI:30413"/>
    </cofactor>
</comment>
<dbReference type="Pfam" id="PF00067">
    <property type="entry name" value="p450"/>
    <property type="match status" value="2"/>
</dbReference>
<accession>A0A918RTB4</accession>
<evidence type="ECO:0000256" key="2">
    <source>
        <dbReference type="ARBA" id="ARBA00010617"/>
    </source>
</evidence>
<dbReference type="InterPro" id="IPR017972">
    <property type="entry name" value="Cyt_P450_CS"/>
</dbReference>
<dbReference type="PRINTS" id="PR00359">
    <property type="entry name" value="BP450"/>
</dbReference>
<evidence type="ECO:0000313" key="10">
    <source>
        <dbReference type="EMBL" id="GHA10432.1"/>
    </source>
</evidence>
<keyword evidence="3 9" id="KW-0349">Heme</keyword>
<evidence type="ECO:0000256" key="6">
    <source>
        <dbReference type="ARBA" id="ARBA00023004"/>
    </source>
</evidence>
<dbReference type="GO" id="GO:0020037">
    <property type="term" value="F:heme binding"/>
    <property type="evidence" value="ECO:0007669"/>
    <property type="project" value="InterPro"/>
</dbReference>
<evidence type="ECO:0000256" key="3">
    <source>
        <dbReference type="ARBA" id="ARBA00022617"/>
    </source>
</evidence>
<dbReference type="RefSeq" id="WP_189422370.1">
    <property type="nucleotide sequence ID" value="NZ_BMZE01000001.1"/>
</dbReference>
<dbReference type="Gene3D" id="1.10.630.10">
    <property type="entry name" value="Cytochrome P450"/>
    <property type="match status" value="1"/>
</dbReference>
<dbReference type="SUPFAM" id="SSF48264">
    <property type="entry name" value="Cytochrome P450"/>
    <property type="match status" value="1"/>
</dbReference>
<dbReference type="GO" id="GO:0004497">
    <property type="term" value="F:monooxygenase activity"/>
    <property type="evidence" value="ECO:0007669"/>
    <property type="project" value="UniProtKB-KW"/>
</dbReference>
<name>A0A918RTB4_9HYPH</name>
<dbReference type="GO" id="GO:0005506">
    <property type="term" value="F:iron ion binding"/>
    <property type="evidence" value="ECO:0007669"/>
    <property type="project" value="InterPro"/>
</dbReference>